<organism evidence="2 3">
    <name type="scientific">Zancudomyces culisetae</name>
    <name type="common">Gut fungus</name>
    <name type="synonym">Smittium culisetae</name>
    <dbReference type="NCBI Taxonomy" id="1213189"/>
    <lineage>
        <taxon>Eukaryota</taxon>
        <taxon>Fungi</taxon>
        <taxon>Fungi incertae sedis</taxon>
        <taxon>Zoopagomycota</taxon>
        <taxon>Kickxellomycotina</taxon>
        <taxon>Harpellomycetes</taxon>
        <taxon>Harpellales</taxon>
        <taxon>Legeriomycetaceae</taxon>
        <taxon>Zancudomyces</taxon>
    </lineage>
</organism>
<gene>
    <name evidence="2" type="ORF">AX774_g3562</name>
</gene>
<feature type="compositionally biased region" description="Basic and acidic residues" evidence="1">
    <location>
        <begin position="109"/>
        <end position="124"/>
    </location>
</feature>
<name>A0A1R1PPQ1_ZANCU</name>
<reference evidence="3" key="1">
    <citation type="submission" date="2017-01" db="EMBL/GenBank/DDBJ databases">
        <authorList>
            <person name="Wang Y."/>
            <person name="White M."/>
            <person name="Kvist S."/>
            <person name="Moncalvo J.-M."/>
        </authorList>
    </citation>
    <scope>NUCLEOTIDE SEQUENCE [LARGE SCALE GENOMIC DNA]</scope>
    <source>
        <strain evidence="3">COL-18-3</strain>
    </source>
</reference>
<dbReference type="EMBL" id="LSSK01000557">
    <property type="protein sequence ID" value="OMH82944.1"/>
    <property type="molecule type" value="Genomic_DNA"/>
</dbReference>
<proteinExistence type="predicted"/>
<protein>
    <submittedName>
        <fullName evidence="2">Uncharacterized protein</fullName>
    </submittedName>
</protein>
<evidence type="ECO:0000256" key="1">
    <source>
        <dbReference type="SAM" id="MobiDB-lite"/>
    </source>
</evidence>
<sequence length="206" mass="24107">MDNRGENRPKDIAAVVKDIGKMYWRENQRALNGLVIEYEKGLVSEEGAEDGEWRRYIIYYILFEESSGYWSMIETNKARGIEKIYEEGFMAKIVEKEFKQGFSKIPKNKHMDKSGRVEGDKEEKVEQEEEAQNPYQNNRLADTKAAHKECKHCSQSPACRRREFFFRFIADEATWIFGNNRVFRIGDRGYRGYSGRINGKISSSTQ</sequence>
<evidence type="ECO:0000313" key="3">
    <source>
        <dbReference type="Proteomes" id="UP000188320"/>
    </source>
</evidence>
<dbReference type="AlphaFoldDB" id="A0A1R1PPQ1"/>
<comment type="caution">
    <text evidence="2">The sequence shown here is derived from an EMBL/GenBank/DDBJ whole genome shotgun (WGS) entry which is preliminary data.</text>
</comment>
<evidence type="ECO:0000313" key="2">
    <source>
        <dbReference type="EMBL" id="OMH82944.1"/>
    </source>
</evidence>
<keyword evidence="3" id="KW-1185">Reference proteome</keyword>
<accession>A0A1R1PPQ1</accession>
<dbReference type="Proteomes" id="UP000188320">
    <property type="component" value="Unassembled WGS sequence"/>
</dbReference>
<feature type="region of interest" description="Disordered" evidence="1">
    <location>
        <begin position="105"/>
        <end position="134"/>
    </location>
</feature>